<name>A0ABT5A150_9CYAN</name>
<accession>A0ABT5A150</accession>
<protein>
    <submittedName>
        <fullName evidence="1">Uncharacterized protein</fullName>
    </submittedName>
</protein>
<evidence type="ECO:0000313" key="1">
    <source>
        <dbReference type="EMBL" id="MDB9485233.1"/>
    </source>
</evidence>
<proteinExistence type="predicted"/>
<dbReference type="EMBL" id="JAQMTU010000010">
    <property type="protein sequence ID" value="MDB9485233.1"/>
    <property type="molecule type" value="Genomic_DNA"/>
</dbReference>
<keyword evidence="2" id="KW-1185">Reference proteome</keyword>
<reference evidence="1 2" key="1">
    <citation type="submission" date="2023-01" db="EMBL/GenBank/DDBJ databases">
        <title>Genomes from the Australian National Cyanobacteria Reference Collection.</title>
        <authorList>
            <person name="Willis A."/>
            <person name="Lee E.M.F."/>
        </authorList>
    </citation>
    <scope>NUCLEOTIDE SEQUENCE [LARGE SCALE GENOMIC DNA]</scope>
    <source>
        <strain evidence="1 2">CS-537/01</strain>
    </source>
</reference>
<evidence type="ECO:0000313" key="2">
    <source>
        <dbReference type="Proteomes" id="UP001212123"/>
    </source>
</evidence>
<dbReference type="RefSeq" id="WP_269208344.1">
    <property type="nucleotide sequence ID" value="NZ_JAQMTU010000010.1"/>
</dbReference>
<dbReference type="Proteomes" id="UP001212123">
    <property type="component" value="Unassembled WGS sequence"/>
</dbReference>
<sequence length="44" mass="5460">MITDDDYRLGMIFDGQRLIFERVLHRQEIYRYFTKRQVLLPTVL</sequence>
<gene>
    <name evidence="1" type="ORF">PN492_01475</name>
</gene>
<comment type="caution">
    <text evidence="1">The sequence shown here is derived from an EMBL/GenBank/DDBJ whole genome shotgun (WGS) entry which is preliminary data.</text>
</comment>
<organism evidence="1 2">
    <name type="scientific">Dolichospermum circinale CS-537/01</name>
    <dbReference type="NCBI Taxonomy" id="3021739"/>
    <lineage>
        <taxon>Bacteria</taxon>
        <taxon>Bacillati</taxon>
        <taxon>Cyanobacteriota</taxon>
        <taxon>Cyanophyceae</taxon>
        <taxon>Nostocales</taxon>
        <taxon>Aphanizomenonaceae</taxon>
        <taxon>Dolichospermum</taxon>
        <taxon>Dolichospermum circinale</taxon>
    </lineage>
</organism>